<dbReference type="SMART" id="SM00516">
    <property type="entry name" value="SEC14"/>
    <property type="match status" value="1"/>
</dbReference>
<protein>
    <recommendedName>
        <fullName evidence="1">CRAL-TRIO domain-containing protein</fullName>
    </recommendedName>
</protein>
<gene>
    <name evidence="2" type="ORF">FA15DRAFT_685231</name>
</gene>
<dbReference type="AlphaFoldDB" id="A0A5C3L758"/>
<dbReference type="InterPro" id="IPR036273">
    <property type="entry name" value="CRAL/TRIO_N_dom_sf"/>
</dbReference>
<evidence type="ECO:0000313" key="3">
    <source>
        <dbReference type="Proteomes" id="UP000307440"/>
    </source>
</evidence>
<dbReference type="PANTHER" id="PTHR45657:SF1">
    <property type="entry name" value="CRAL-TRIO DOMAIN-CONTAINING PROTEIN YKL091C-RELATED"/>
    <property type="match status" value="1"/>
</dbReference>
<dbReference type="SUPFAM" id="SSF46938">
    <property type="entry name" value="CRAL/TRIO N-terminal domain"/>
    <property type="match status" value="1"/>
</dbReference>
<feature type="domain" description="CRAL-TRIO" evidence="1">
    <location>
        <begin position="93"/>
        <end position="265"/>
    </location>
</feature>
<dbReference type="Gene3D" id="1.10.8.20">
    <property type="entry name" value="N-terminal domain of phosphatidylinositol transfer protein sec14p"/>
    <property type="match status" value="1"/>
</dbReference>
<accession>A0A5C3L758</accession>
<name>A0A5C3L758_COPMA</name>
<dbReference type="EMBL" id="ML210154">
    <property type="protein sequence ID" value="TFK28617.1"/>
    <property type="molecule type" value="Genomic_DNA"/>
</dbReference>
<sequence length="279" mass="31918">MASSDVQANADTNYVPLPGYVGNLTDAQRQCLDRLKRELKEEGKFVEERMDDAMLLRARKFAYDAVKEMLLSAEQWRVDFGVEDIRKNFNFKERGEVNKYYPQYYHNVDKDGRPVYIEQLGKLDIPALYQITTQERLLQHLVYEYEKCLSTRLKICSERAGHPVENFCTIFDLDGVGITTASQVKEFVSQVSGIGGRYPETMGKFYFINTPWGFPTFWMLIKGWLDPVAVSKIQILGSEYKGELLKQIPAENLPKQFGGNCECPGGCSMSDTGPWNEAR</sequence>
<dbReference type="SUPFAM" id="SSF52087">
    <property type="entry name" value="CRAL/TRIO domain"/>
    <property type="match status" value="1"/>
</dbReference>
<keyword evidence="3" id="KW-1185">Reference proteome</keyword>
<dbReference type="OrthoDB" id="1434354at2759"/>
<dbReference type="Pfam" id="PF00650">
    <property type="entry name" value="CRAL_TRIO"/>
    <property type="match status" value="1"/>
</dbReference>
<evidence type="ECO:0000313" key="2">
    <source>
        <dbReference type="EMBL" id="TFK28617.1"/>
    </source>
</evidence>
<dbReference type="Proteomes" id="UP000307440">
    <property type="component" value="Unassembled WGS sequence"/>
</dbReference>
<dbReference type="Gene3D" id="3.40.525.10">
    <property type="entry name" value="CRAL-TRIO lipid binding domain"/>
    <property type="match status" value="1"/>
</dbReference>
<dbReference type="PANTHER" id="PTHR45657">
    <property type="entry name" value="CRAL-TRIO DOMAIN-CONTAINING PROTEIN YKL091C-RELATED"/>
    <property type="match status" value="1"/>
</dbReference>
<dbReference type="InterPro" id="IPR001251">
    <property type="entry name" value="CRAL-TRIO_dom"/>
</dbReference>
<dbReference type="PROSITE" id="PS50191">
    <property type="entry name" value="CRAL_TRIO"/>
    <property type="match status" value="1"/>
</dbReference>
<dbReference type="InterPro" id="IPR051026">
    <property type="entry name" value="PI/PC_transfer"/>
</dbReference>
<dbReference type="CDD" id="cd00170">
    <property type="entry name" value="SEC14"/>
    <property type="match status" value="1"/>
</dbReference>
<evidence type="ECO:0000259" key="1">
    <source>
        <dbReference type="PROSITE" id="PS50191"/>
    </source>
</evidence>
<reference evidence="2 3" key="1">
    <citation type="journal article" date="2019" name="Nat. Ecol. Evol.">
        <title>Megaphylogeny resolves global patterns of mushroom evolution.</title>
        <authorList>
            <person name="Varga T."/>
            <person name="Krizsan K."/>
            <person name="Foldi C."/>
            <person name="Dima B."/>
            <person name="Sanchez-Garcia M."/>
            <person name="Sanchez-Ramirez S."/>
            <person name="Szollosi G.J."/>
            <person name="Szarkandi J.G."/>
            <person name="Papp V."/>
            <person name="Albert L."/>
            <person name="Andreopoulos W."/>
            <person name="Angelini C."/>
            <person name="Antonin V."/>
            <person name="Barry K.W."/>
            <person name="Bougher N.L."/>
            <person name="Buchanan P."/>
            <person name="Buyck B."/>
            <person name="Bense V."/>
            <person name="Catcheside P."/>
            <person name="Chovatia M."/>
            <person name="Cooper J."/>
            <person name="Damon W."/>
            <person name="Desjardin D."/>
            <person name="Finy P."/>
            <person name="Geml J."/>
            <person name="Haridas S."/>
            <person name="Hughes K."/>
            <person name="Justo A."/>
            <person name="Karasinski D."/>
            <person name="Kautmanova I."/>
            <person name="Kiss B."/>
            <person name="Kocsube S."/>
            <person name="Kotiranta H."/>
            <person name="LaButti K.M."/>
            <person name="Lechner B.E."/>
            <person name="Liimatainen K."/>
            <person name="Lipzen A."/>
            <person name="Lukacs Z."/>
            <person name="Mihaltcheva S."/>
            <person name="Morgado L.N."/>
            <person name="Niskanen T."/>
            <person name="Noordeloos M.E."/>
            <person name="Ohm R.A."/>
            <person name="Ortiz-Santana B."/>
            <person name="Ovrebo C."/>
            <person name="Racz N."/>
            <person name="Riley R."/>
            <person name="Savchenko A."/>
            <person name="Shiryaev A."/>
            <person name="Soop K."/>
            <person name="Spirin V."/>
            <person name="Szebenyi C."/>
            <person name="Tomsovsky M."/>
            <person name="Tulloss R.E."/>
            <person name="Uehling J."/>
            <person name="Grigoriev I.V."/>
            <person name="Vagvolgyi C."/>
            <person name="Papp T."/>
            <person name="Martin F.M."/>
            <person name="Miettinen O."/>
            <person name="Hibbett D.S."/>
            <person name="Nagy L.G."/>
        </authorList>
    </citation>
    <scope>NUCLEOTIDE SEQUENCE [LARGE SCALE GENOMIC DNA]</scope>
    <source>
        <strain evidence="2 3">CBS 121175</strain>
    </source>
</reference>
<dbReference type="InterPro" id="IPR036865">
    <property type="entry name" value="CRAL-TRIO_dom_sf"/>
</dbReference>
<proteinExistence type="predicted"/>
<dbReference type="STRING" id="230819.A0A5C3L758"/>
<organism evidence="2 3">
    <name type="scientific">Coprinopsis marcescibilis</name>
    <name type="common">Agaric fungus</name>
    <name type="synonym">Psathyrella marcescibilis</name>
    <dbReference type="NCBI Taxonomy" id="230819"/>
    <lineage>
        <taxon>Eukaryota</taxon>
        <taxon>Fungi</taxon>
        <taxon>Dikarya</taxon>
        <taxon>Basidiomycota</taxon>
        <taxon>Agaricomycotina</taxon>
        <taxon>Agaricomycetes</taxon>
        <taxon>Agaricomycetidae</taxon>
        <taxon>Agaricales</taxon>
        <taxon>Agaricineae</taxon>
        <taxon>Psathyrellaceae</taxon>
        <taxon>Coprinopsis</taxon>
    </lineage>
</organism>